<evidence type="ECO:0000313" key="1">
    <source>
        <dbReference type="EMBL" id="GBP16656.1"/>
    </source>
</evidence>
<protein>
    <submittedName>
        <fullName evidence="1">Uncharacterized protein</fullName>
    </submittedName>
</protein>
<sequence length="91" mass="9817">MRALASRVRGIDIVFLVQELRRDKRATYGGELEPSCGGFRDLQYFGCVCKKDFYVRIAGVCVKLAPSAKCVFCAGLDPVVASAIVAAALNT</sequence>
<gene>
    <name evidence="1" type="ORF">EVAR_19445_1</name>
</gene>
<dbReference type="Proteomes" id="UP000299102">
    <property type="component" value="Unassembled WGS sequence"/>
</dbReference>
<organism evidence="1 2">
    <name type="scientific">Eumeta variegata</name>
    <name type="common">Bagworm moth</name>
    <name type="synonym">Eumeta japonica</name>
    <dbReference type="NCBI Taxonomy" id="151549"/>
    <lineage>
        <taxon>Eukaryota</taxon>
        <taxon>Metazoa</taxon>
        <taxon>Ecdysozoa</taxon>
        <taxon>Arthropoda</taxon>
        <taxon>Hexapoda</taxon>
        <taxon>Insecta</taxon>
        <taxon>Pterygota</taxon>
        <taxon>Neoptera</taxon>
        <taxon>Endopterygota</taxon>
        <taxon>Lepidoptera</taxon>
        <taxon>Glossata</taxon>
        <taxon>Ditrysia</taxon>
        <taxon>Tineoidea</taxon>
        <taxon>Psychidae</taxon>
        <taxon>Oiketicinae</taxon>
        <taxon>Eumeta</taxon>
    </lineage>
</organism>
<evidence type="ECO:0000313" key="2">
    <source>
        <dbReference type="Proteomes" id="UP000299102"/>
    </source>
</evidence>
<proteinExistence type="predicted"/>
<reference evidence="1 2" key="1">
    <citation type="journal article" date="2019" name="Commun. Biol.">
        <title>The bagworm genome reveals a unique fibroin gene that provides high tensile strength.</title>
        <authorList>
            <person name="Kono N."/>
            <person name="Nakamura H."/>
            <person name="Ohtoshi R."/>
            <person name="Tomita M."/>
            <person name="Numata K."/>
            <person name="Arakawa K."/>
        </authorList>
    </citation>
    <scope>NUCLEOTIDE SEQUENCE [LARGE SCALE GENOMIC DNA]</scope>
</reference>
<name>A0A4C1TRZ5_EUMVA</name>
<dbReference type="EMBL" id="BGZK01000080">
    <property type="protein sequence ID" value="GBP16656.1"/>
    <property type="molecule type" value="Genomic_DNA"/>
</dbReference>
<accession>A0A4C1TRZ5</accession>
<dbReference type="AlphaFoldDB" id="A0A4C1TRZ5"/>
<comment type="caution">
    <text evidence="1">The sequence shown here is derived from an EMBL/GenBank/DDBJ whole genome shotgun (WGS) entry which is preliminary data.</text>
</comment>
<keyword evidence="2" id="KW-1185">Reference proteome</keyword>